<dbReference type="Proteomes" id="UP000634136">
    <property type="component" value="Unassembled WGS sequence"/>
</dbReference>
<dbReference type="EMBL" id="JAAIUW010000004">
    <property type="protein sequence ID" value="KAF7835364.1"/>
    <property type="molecule type" value="Genomic_DNA"/>
</dbReference>
<comment type="caution">
    <text evidence="1">The sequence shown here is derived from an EMBL/GenBank/DDBJ whole genome shotgun (WGS) entry which is preliminary data.</text>
</comment>
<dbReference type="AlphaFoldDB" id="A0A835C9E2"/>
<name>A0A835C9E2_9FABA</name>
<evidence type="ECO:0000313" key="1">
    <source>
        <dbReference type="EMBL" id="KAF7835364.1"/>
    </source>
</evidence>
<keyword evidence="2" id="KW-1185">Reference proteome</keyword>
<accession>A0A835C9E2</accession>
<gene>
    <name evidence="1" type="ORF">G2W53_010223</name>
</gene>
<evidence type="ECO:0000313" key="2">
    <source>
        <dbReference type="Proteomes" id="UP000634136"/>
    </source>
</evidence>
<protein>
    <submittedName>
        <fullName evidence="1">Uncharacterized protein</fullName>
    </submittedName>
</protein>
<proteinExistence type="predicted"/>
<reference evidence="1" key="1">
    <citation type="submission" date="2020-09" db="EMBL/GenBank/DDBJ databases">
        <title>Genome-Enabled Discovery of Anthraquinone Biosynthesis in Senna tora.</title>
        <authorList>
            <person name="Kang S.-H."/>
            <person name="Pandey R.P."/>
            <person name="Lee C.-M."/>
            <person name="Sim J.-S."/>
            <person name="Jeong J.-T."/>
            <person name="Choi B.-S."/>
            <person name="Jung M."/>
            <person name="Ginzburg D."/>
            <person name="Zhao K."/>
            <person name="Won S.Y."/>
            <person name="Oh T.-J."/>
            <person name="Yu Y."/>
            <person name="Kim N.-H."/>
            <person name="Lee O.R."/>
            <person name="Lee T.-H."/>
            <person name="Bashyal P."/>
            <person name="Kim T.-S."/>
            <person name="Lee W.-H."/>
            <person name="Kawkins C."/>
            <person name="Kim C.-K."/>
            <person name="Kim J.S."/>
            <person name="Ahn B.O."/>
            <person name="Rhee S.Y."/>
            <person name="Sohng J.K."/>
        </authorList>
    </citation>
    <scope>NUCLEOTIDE SEQUENCE</scope>
    <source>
        <tissue evidence="1">Leaf</tissue>
    </source>
</reference>
<sequence>MFECEFMDVACVASYLICMSLFGHQGCPVHELHVVSVTYTVYEFIGHRGFPVHELHAIEITRHLEFRDLLRCKEMATFPFEMN</sequence>
<organism evidence="1 2">
    <name type="scientific">Senna tora</name>
    <dbReference type="NCBI Taxonomy" id="362788"/>
    <lineage>
        <taxon>Eukaryota</taxon>
        <taxon>Viridiplantae</taxon>
        <taxon>Streptophyta</taxon>
        <taxon>Embryophyta</taxon>
        <taxon>Tracheophyta</taxon>
        <taxon>Spermatophyta</taxon>
        <taxon>Magnoliopsida</taxon>
        <taxon>eudicotyledons</taxon>
        <taxon>Gunneridae</taxon>
        <taxon>Pentapetalae</taxon>
        <taxon>rosids</taxon>
        <taxon>fabids</taxon>
        <taxon>Fabales</taxon>
        <taxon>Fabaceae</taxon>
        <taxon>Caesalpinioideae</taxon>
        <taxon>Cassia clade</taxon>
        <taxon>Senna</taxon>
    </lineage>
</organism>